<dbReference type="PROSITE" id="PS50924">
    <property type="entry name" value="MHYT"/>
    <property type="match status" value="1"/>
</dbReference>
<dbReference type="InterPro" id="IPR035919">
    <property type="entry name" value="EAL_sf"/>
</dbReference>
<reference evidence="6" key="1">
    <citation type="journal article" date="2019" name="Int. J. Syst. Evol. Microbiol.">
        <title>The Global Catalogue of Microorganisms (GCM) 10K type strain sequencing project: providing services to taxonomists for standard genome sequencing and annotation.</title>
        <authorList>
            <consortium name="The Broad Institute Genomics Platform"/>
            <consortium name="The Broad Institute Genome Sequencing Center for Infectious Disease"/>
            <person name="Wu L."/>
            <person name="Ma J."/>
        </authorList>
    </citation>
    <scope>NUCLEOTIDE SEQUENCE [LARGE SCALE GENOMIC DNA]</scope>
    <source>
        <strain evidence="6">CGMCC 1.12295</strain>
    </source>
</reference>
<proteinExistence type="predicted"/>
<evidence type="ECO:0000259" key="2">
    <source>
        <dbReference type="PROSITE" id="PS50883"/>
    </source>
</evidence>
<dbReference type="SUPFAM" id="SSF141868">
    <property type="entry name" value="EAL domain-like"/>
    <property type="match status" value="1"/>
</dbReference>
<dbReference type="Pfam" id="PF00990">
    <property type="entry name" value="GGDEF"/>
    <property type="match status" value="1"/>
</dbReference>
<gene>
    <name evidence="5" type="ORF">ACFSCZ_15720</name>
</gene>
<feature type="transmembrane region" description="Helical" evidence="1">
    <location>
        <begin position="179"/>
        <end position="201"/>
    </location>
</feature>
<feature type="transmembrane region" description="Helical" evidence="1">
    <location>
        <begin position="50"/>
        <end position="73"/>
    </location>
</feature>
<feature type="transmembrane region" description="Helical" evidence="1">
    <location>
        <begin position="146"/>
        <end position="167"/>
    </location>
</feature>
<evidence type="ECO:0000256" key="1">
    <source>
        <dbReference type="PROSITE-ProRule" id="PRU00244"/>
    </source>
</evidence>
<feature type="domain" description="GGDEF" evidence="3">
    <location>
        <begin position="314"/>
        <end position="446"/>
    </location>
</feature>
<accession>A0ABW4KKY4</accession>
<comment type="caution">
    <text evidence="5">The sequence shown here is derived from an EMBL/GenBank/DDBJ whole genome shotgun (WGS) entry which is preliminary data.</text>
</comment>
<feature type="transmembrane region" description="Helical" evidence="1">
    <location>
        <begin position="213"/>
        <end position="231"/>
    </location>
</feature>
<dbReference type="EMBL" id="JBHUEO010000062">
    <property type="protein sequence ID" value="MFD1708168.1"/>
    <property type="molecule type" value="Genomic_DNA"/>
</dbReference>
<name>A0ABW4KKY4_9BACI</name>
<keyword evidence="6" id="KW-1185">Reference proteome</keyword>
<dbReference type="Gene3D" id="3.20.20.450">
    <property type="entry name" value="EAL domain"/>
    <property type="match status" value="1"/>
</dbReference>
<dbReference type="Pfam" id="PF03707">
    <property type="entry name" value="MHYT"/>
    <property type="match status" value="2"/>
</dbReference>
<dbReference type="SMART" id="SM00267">
    <property type="entry name" value="GGDEF"/>
    <property type="match status" value="1"/>
</dbReference>
<keyword evidence="1" id="KW-1133">Transmembrane helix</keyword>
<dbReference type="CDD" id="cd01948">
    <property type="entry name" value="EAL"/>
    <property type="match status" value="1"/>
</dbReference>
<dbReference type="InterPro" id="IPR029787">
    <property type="entry name" value="Nucleotide_cyclase"/>
</dbReference>
<dbReference type="InterPro" id="IPR005330">
    <property type="entry name" value="MHYT_dom"/>
</dbReference>
<dbReference type="PANTHER" id="PTHR33121:SF70">
    <property type="entry name" value="SIGNALING PROTEIN YKOW"/>
    <property type="match status" value="1"/>
</dbReference>
<dbReference type="InterPro" id="IPR000160">
    <property type="entry name" value="GGDEF_dom"/>
</dbReference>
<sequence length="709" mass="79901">MHKYPQSEIPIYKMIETPIQVYERFNGFYQIPLGTRFFVMDRILFADNHLIFLISILISFFTSVITLDLLSMAARQKQSRKKKQGLATSAFIMGAGIWSMHYTAQLSGETGEKIIYSAPAMVISLIAVILLSYASFYIFTSRDPAFFALVSAAVLLGIGITLMHYIGTYSIAANLLISYNSVFIILTIITAISLSFISMFFFTKTMYGHFSPFHIPATALLASCLCLTHVLSMKSMTLQKTVIPGTWDFSIPFGTVLAGMIIINLGMIGWMHMIGIKERKRHMTFYDPLTGLPNQIKFLQQLNESVLRCRKSGRQLAVLFIDLDRFKWINDTMGHEYGDTLLKKIGERLTGHLPSHCVVARHGGDEFMVLLDDIDESLVTETARHLANVLAKPFIINEKKWFATTSMGISLFPKDGDTGSLLIRKAYQAMLSAQKKGYNQMQLYKLEQDKASCRNAKIEQGLKQALHHNEFELYYQPQVHLNSRKIVGVEALLRWRHPELGPISPYEFIPAAENSGMIIPIGNWVIQEACRQIRLWQAAGIRIKIAVNVSALQFEDHQFIELIHESLNKNLLPPKYLELEITESVMQKINQSFTVIRKLKNIGIKVSIDDFGTGYSSLSVLSSLPIDVVKIDKSFVQKMVDHPNTASVVKTIIEMGNNLDFGLIAEGIETEEQANFLLQNGCSLGQGYLYSPPLSQVEIEGLLSKEYVI</sequence>
<dbReference type="PROSITE" id="PS50883">
    <property type="entry name" value="EAL"/>
    <property type="match status" value="1"/>
</dbReference>
<organism evidence="5 6">
    <name type="scientific">Siminovitchia sediminis</name>
    <dbReference type="NCBI Taxonomy" id="1274353"/>
    <lineage>
        <taxon>Bacteria</taxon>
        <taxon>Bacillati</taxon>
        <taxon>Bacillota</taxon>
        <taxon>Bacilli</taxon>
        <taxon>Bacillales</taxon>
        <taxon>Bacillaceae</taxon>
        <taxon>Siminovitchia</taxon>
    </lineage>
</organism>
<feature type="domain" description="EAL" evidence="2">
    <location>
        <begin position="455"/>
        <end position="707"/>
    </location>
</feature>
<dbReference type="SMART" id="SM00052">
    <property type="entry name" value="EAL"/>
    <property type="match status" value="1"/>
</dbReference>
<dbReference type="SUPFAM" id="SSF55073">
    <property type="entry name" value="Nucleotide cyclase"/>
    <property type="match status" value="1"/>
</dbReference>
<feature type="transmembrane region" description="Helical" evidence="1">
    <location>
        <begin position="251"/>
        <end position="273"/>
    </location>
</feature>
<keyword evidence="1" id="KW-0812">Transmembrane</keyword>
<feature type="domain" description="MHYT" evidence="4">
    <location>
        <begin position="47"/>
        <end position="239"/>
    </location>
</feature>
<dbReference type="NCBIfam" id="TIGR00254">
    <property type="entry name" value="GGDEF"/>
    <property type="match status" value="1"/>
</dbReference>
<dbReference type="PANTHER" id="PTHR33121">
    <property type="entry name" value="CYCLIC DI-GMP PHOSPHODIESTERASE PDEF"/>
    <property type="match status" value="1"/>
</dbReference>
<dbReference type="InterPro" id="IPR050706">
    <property type="entry name" value="Cyclic-di-GMP_PDE-like"/>
</dbReference>
<dbReference type="PROSITE" id="PS50887">
    <property type="entry name" value="GGDEF"/>
    <property type="match status" value="1"/>
</dbReference>
<feature type="transmembrane region" description="Helical" evidence="1">
    <location>
        <begin position="114"/>
        <end position="139"/>
    </location>
</feature>
<dbReference type="InterPro" id="IPR001633">
    <property type="entry name" value="EAL_dom"/>
</dbReference>
<evidence type="ECO:0000313" key="6">
    <source>
        <dbReference type="Proteomes" id="UP001597301"/>
    </source>
</evidence>
<keyword evidence="1" id="KW-0472">Membrane</keyword>
<dbReference type="Proteomes" id="UP001597301">
    <property type="component" value="Unassembled WGS sequence"/>
</dbReference>
<evidence type="ECO:0000259" key="3">
    <source>
        <dbReference type="PROSITE" id="PS50887"/>
    </source>
</evidence>
<dbReference type="Pfam" id="PF00563">
    <property type="entry name" value="EAL"/>
    <property type="match status" value="1"/>
</dbReference>
<evidence type="ECO:0000313" key="5">
    <source>
        <dbReference type="EMBL" id="MFD1708168.1"/>
    </source>
</evidence>
<dbReference type="RefSeq" id="WP_380775155.1">
    <property type="nucleotide sequence ID" value="NZ_JBHUEO010000062.1"/>
</dbReference>
<feature type="transmembrane region" description="Helical" evidence="1">
    <location>
        <begin position="85"/>
        <end position="102"/>
    </location>
</feature>
<protein>
    <submittedName>
        <fullName evidence="5">Bifunctional diguanylate cyclase/phosphodiesterase</fullName>
    </submittedName>
</protein>
<dbReference type="InterPro" id="IPR043128">
    <property type="entry name" value="Rev_trsase/Diguanyl_cyclase"/>
</dbReference>
<dbReference type="Gene3D" id="3.30.70.270">
    <property type="match status" value="1"/>
</dbReference>
<dbReference type="CDD" id="cd01949">
    <property type="entry name" value="GGDEF"/>
    <property type="match status" value="1"/>
</dbReference>
<evidence type="ECO:0000259" key="4">
    <source>
        <dbReference type="PROSITE" id="PS50924"/>
    </source>
</evidence>